<gene>
    <name evidence="1" type="ORF">E5331_10795</name>
</gene>
<name>A0AC61RGD2_9BACT</name>
<keyword evidence="1" id="KW-0378">Hydrolase</keyword>
<proteinExistence type="predicted"/>
<keyword evidence="1" id="KW-0540">Nuclease</keyword>
<dbReference type="EMBL" id="SRYB01000014">
    <property type="protein sequence ID" value="TGY78359.1"/>
    <property type="molecule type" value="Genomic_DNA"/>
</dbReference>
<sequence>MGQSPASSSYNNNNDGLPLIQGNLDIFDGATISRIYTNEPIKISLPNDLILTVRAPVGIVAENKMKVCIGRGVCALRNKSTIPTMYIYYALDYFSYKWKQIEQGSTFTSINGDDVKKFAIPLVNNAEYLCAFLSKIDMLIKCSINLHSNYIKQKQYLLSQMFI</sequence>
<accession>A0AC61RGD2</accession>
<keyword evidence="2" id="KW-1185">Reference proteome</keyword>
<reference evidence="1" key="1">
    <citation type="submission" date="2019-04" db="EMBL/GenBank/DDBJ databases">
        <title>Microbes associate with the intestines of laboratory mice.</title>
        <authorList>
            <person name="Navarre W."/>
            <person name="Wong E."/>
            <person name="Huang K."/>
            <person name="Tropini C."/>
            <person name="Ng K."/>
            <person name="Yu B."/>
        </authorList>
    </citation>
    <scope>NUCLEOTIDE SEQUENCE</scope>
    <source>
        <strain evidence="1">NM04_E33</strain>
    </source>
</reference>
<comment type="caution">
    <text evidence="1">The sequence shown here is derived from an EMBL/GenBank/DDBJ whole genome shotgun (WGS) entry which is preliminary data.</text>
</comment>
<keyword evidence="1" id="KW-0255">Endonuclease</keyword>
<organism evidence="1 2">
    <name type="scientific">Lepagella muris</name>
    <dbReference type="NCBI Taxonomy" id="3032870"/>
    <lineage>
        <taxon>Bacteria</taxon>
        <taxon>Pseudomonadati</taxon>
        <taxon>Bacteroidota</taxon>
        <taxon>Bacteroidia</taxon>
        <taxon>Bacteroidales</taxon>
        <taxon>Muribaculaceae</taxon>
        <taxon>Lepagella</taxon>
    </lineage>
</organism>
<dbReference type="Proteomes" id="UP000306319">
    <property type="component" value="Unassembled WGS sequence"/>
</dbReference>
<evidence type="ECO:0000313" key="2">
    <source>
        <dbReference type="Proteomes" id="UP000306319"/>
    </source>
</evidence>
<evidence type="ECO:0000313" key="1">
    <source>
        <dbReference type="EMBL" id="TGY78359.1"/>
    </source>
</evidence>
<protein>
    <submittedName>
        <fullName evidence="1">Restriction endonuclease subunit S</fullName>
    </submittedName>
</protein>